<dbReference type="AlphaFoldDB" id="A0A7G9WEI8"/>
<evidence type="ECO:0000313" key="3">
    <source>
        <dbReference type="Proteomes" id="UP000516046"/>
    </source>
</evidence>
<organism evidence="2 3">
    <name type="scientific">Caproicibacterium amylolyticum</name>
    <dbReference type="NCBI Taxonomy" id="2766537"/>
    <lineage>
        <taxon>Bacteria</taxon>
        <taxon>Bacillati</taxon>
        <taxon>Bacillota</taxon>
        <taxon>Clostridia</taxon>
        <taxon>Eubacteriales</taxon>
        <taxon>Oscillospiraceae</taxon>
        <taxon>Caproicibacterium</taxon>
    </lineage>
</organism>
<evidence type="ECO:0000313" key="2">
    <source>
        <dbReference type="EMBL" id="QNO17100.1"/>
    </source>
</evidence>
<dbReference type="InterPro" id="IPR004223">
    <property type="entry name" value="VitB12-dep_Met_synth_activ_dom"/>
</dbReference>
<gene>
    <name evidence="2" type="ORF">H6X83_09035</name>
</gene>
<dbReference type="Gene3D" id="3.40.109.40">
    <property type="match status" value="1"/>
</dbReference>
<dbReference type="PIRSF" id="PIRSF037984">
    <property type="entry name" value="Met_synth_TM0269_prd"/>
    <property type="match status" value="1"/>
</dbReference>
<dbReference type="Proteomes" id="UP000516046">
    <property type="component" value="Chromosome"/>
</dbReference>
<dbReference type="InterPro" id="IPR037010">
    <property type="entry name" value="VitB12-dep_Met_synth_activ_sf"/>
</dbReference>
<dbReference type="EMBL" id="CP060696">
    <property type="protein sequence ID" value="QNO17100.1"/>
    <property type="molecule type" value="Genomic_DNA"/>
</dbReference>
<reference evidence="2 3" key="1">
    <citation type="submission" date="2020-08" db="EMBL/GenBank/DDBJ databases">
        <authorList>
            <person name="Ren C."/>
            <person name="Gu Y."/>
            <person name="Xu Y."/>
        </authorList>
    </citation>
    <scope>NUCLEOTIDE SEQUENCE [LARGE SCALE GENOMIC DNA]</scope>
    <source>
        <strain evidence="2 3">LBM18003</strain>
    </source>
</reference>
<proteinExistence type="predicted"/>
<sequence>MQIDEREVFRYLGCGREEPGGRIRQEVQAAVSLLKKECDPRWIWASYPVEIEGNRICTAEIMLQSKDLAKHLNGCTQVCLFAATLGTAPDSLMRRAAATAVTPAVVLQAAAAAATEAFCDECCEQLAVHFAKQGLYLRPRFSPGYGDLSLSCQQQLLRVLNAEKRIGLTCTQSMLMTPTKSVTAFIGLTPEPTKTAGHACGGKCASCPKTDCAYRLE</sequence>
<dbReference type="KEGG" id="caml:H6X83_09035"/>
<dbReference type="InterPro" id="IPR017342">
    <property type="entry name" value="S-AdoMet-dep_Met_synth_prd"/>
</dbReference>
<accession>A0A7G9WEI8</accession>
<feature type="domain" description="AdoMet activation" evidence="1">
    <location>
        <begin position="134"/>
        <end position="191"/>
    </location>
</feature>
<evidence type="ECO:0000259" key="1">
    <source>
        <dbReference type="Pfam" id="PF02965"/>
    </source>
</evidence>
<dbReference type="SUPFAM" id="SSF56507">
    <property type="entry name" value="Methionine synthase activation domain-like"/>
    <property type="match status" value="1"/>
</dbReference>
<keyword evidence="3" id="KW-1185">Reference proteome</keyword>
<dbReference type="Pfam" id="PF02965">
    <property type="entry name" value="Met_synt_B12"/>
    <property type="match status" value="1"/>
</dbReference>
<name>A0A7G9WEI8_9FIRM</name>
<dbReference type="RefSeq" id="WP_212506168.1">
    <property type="nucleotide sequence ID" value="NZ_CP060696.1"/>
</dbReference>
<protein>
    <submittedName>
        <fullName evidence="2">Vitamin B12 dependent methionine synthase activation subunit</fullName>
    </submittedName>
</protein>
<dbReference type="GO" id="GO:0008705">
    <property type="term" value="F:methionine synthase activity"/>
    <property type="evidence" value="ECO:0007669"/>
    <property type="project" value="InterPro"/>
</dbReference>